<keyword evidence="5" id="KW-0472">Membrane</keyword>
<evidence type="ECO:0000313" key="11">
    <source>
        <dbReference type="Proteomes" id="UP001266305"/>
    </source>
</evidence>
<dbReference type="Gene3D" id="2.130.10.10">
    <property type="entry name" value="YVTN repeat-like/Quinoprotein amine dehydrogenase"/>
    <property type="match status" value="1"/>
</dbReference>
<dbReference type="InterPro" id="IPR027231">
    <property type="entry name" value="Semaphorin"/>
</dbReference>
<evidence type="ECO:0000256" key="7">
    <source>
        <dbReference type="ARBA" id="ARBA00023180"/>
    </source>
</evidence>
<dbReference type="Pfam" id="PF01437">
    <property type="entry name" value="PSI"/>
    <property type="match status" value="1"/>
</dbReference>
<keyword evidence="7" id="KW-0325">Glycoprotein</keyword>
<comment type="caution">
    <text evidence="8">Lacks conserved residue(s) required for the propagation of feature annotation.</text>
</comment>
<proteinExistence type="predicted"/>
<evidence type="ECO:0000256" key="2">
    <source>
        <dbReference type="ARBA" id="ARBA00022473"/>
    </source>
</evidence>
<evidence type="ECO:0000313" key="10">
    <source>
        <dbReference type="EMBL" id="KAK2103328.1"/>
    </source>
</evidence>
<comment type="subcellular location">
    <subcellularLocation>
        <location evidence="1">Membrane</location>
    </subcellularLocation>
</comment>
<organism evidence="10 11">
    <name type="scientific">Saguinus oedipus</name>
    <name type="common">Cotton-top tamarin</name>
    <name type="synonym">Oedipomidas oedipus</name>
    <dbReference type="NCBI Taxonomy" id="9490"/>
    <lineage>
        <taxon>Eukaryota</taxon>
        <taxon>Metazoa</taxon>
        <taxon>Chordata</taxon>
        <taxon>Craniata</taxon>
        <taxon>Vertebrata</taxon>
        <taxon>Euteleostomi</taxon>
        <taxon>Mammalia</taxon>
        <taxon>Eutheria</taxon>
        <taxon>Euarchontoglires</taxon>
        <taxon>Primates</taxon>
        <taxon>Haplorrhini</taxon>
        <taxon>Platyrrhini</taxon>
        <taxon>Cebidae</taxon>
        <taxon>Callitrichinae</taxon>
        <taxon>Saguinus</taxon>
    </lineage>
</organism>
<dbReference type="InterPro" id="IPR015943">
    <property type="entry name" value="WD40/YVTN_repeat-like_dom_sf"/>
</dbReference>
<dbReference type="Proteomes" id="UP001266305">
    <property type="component" value="Unassembled WGS sequence"/>
</dbReference>
<dbReference type="InterPro" id="IPR036352">
    <property type="entry name" value="Semap_dom_sf"/>
</dbReference>
<gene>
    <name evidence="10" type="primary">SEMA7A_2</name>
    <name evidence="10" type="ORF">P7K49_017184</name>
</gene>
<dbReference type="InterPro" id="IPR002165">
    <property type="entry name" value="Plexin_repeat"/>
</dbReference>
<dbReference type="PROSITE" id="PS51004">
    <property type="entry name" value="SEMA"/>
    <property type="match status" value="1"/>
</dbReference>
<feature type="domain" description="Sema" evidence="9">
    <location>
        <begin position="1"/>
        <end position="45"/>
    </location>
</feature>
<evidence type="ECO:0000256" key="8">
    <source>
        <dbReference type="PROSITE-ProRule" id="PRU00352"/>
    </source>
</evidence>
<keyword evidence="3" id="KW-0221">Differentiation</keyword>
<keyword evidence="6" id="KW-1015">Disulfide bond</keyword>
<dbReference type="EMBL" id="JASSZA010000008">
    <property type="protein sequence ID" value="KAK2103328.1"/>
    <property type="molecule type" value="Genomic_DNA"/>
</dbReference>
<protein>
    <submittedName>
        <fullName evidence="10">Semaphorin-7A</fullName>
    </submittedName>
</protein>
<evidence type="ECO:0000256" key="6">
    <source>
        <dbReference type="ARBA" id="ARBA00023157"/>
    </source>
</evidence>
<dbReference type="SUPFAM" id="SSF101912">
    <property type="entry name" value="Sema domain"/>
    <property type="match status" value="1"/>
</dbReference>
<keyword evidence="2" id="KW-0217">Developmental protein</keyword>
<accession>A0ABQ9V3N7</accession>
<name>A0ABQ9V3N7_SAGOE</name>
<evidence type="ECO:0000256" key="4">
    <source>
        <dbReference type="ARBA" id="ARBA00022902"/>
    </source>
</evidence>
<dbReference type="PANTHER" id="PTHR11036:SF80">
    <property type="entry name" value="SEMAPHORIN-7A"/>
    <property type="match status" value="1"/>
</dbReference>
<evidence type="ECO:0000256" key="3">
    <source>
        <dbReference type="ARBA" id="ARBA00022782"/>
    </source>
</evidence>
<evidence type="ECO:0000256" key="1">
    <source>
        <dbReference type="ARBA" id="ARBA00004370"/>
    </source>
</evidence>
<comment type="caution">
    <text evidence="10">The sequence shown here is derived from an EMBL/GenBank/DDBJ whole genome shotgun (WGS) entry which is preliminary data.</text>
</comment>
<dbReference type="PANTHER" id="PTHR11036">
    <property type="entry name" value="SEMAPHORIN"/>
    <property type="match status" value="1"/>
</dbReference>
<evidence type="ECO:0000256" key="5">
    <source>
        <dbReference type="ARBA" id="ARBA00023136"/>
    </source>
</evidence>
<reference evidence="10 11" key="1">
    <citation type="submission" date="2023-05" db="EMBL/GenBank/DDBJ databases">
        <title>B98-5 Cell Line De Novo Hybrid Assembly: An Optical Mapping Approach.</title>
        <authorList>
            <person name="Kananen K."/>
            <person name="Auerbach J.A."/>
            <person name="Kautto E."/>
            <person name="Blachly J.S."/>
        </authorList>
    </citation>
    <scope>NUCLEOTIDE SEQUENCE [LARGE SCALE GENOMIC DNA]</scope>
    <source>
        <strain evidence="10">B95-8</strain>
        <tissue evidence="10">Cell line</tissue>
    </source>
</reference>
<sequence length="125" mass="13226">MRGLVFNVMEIQPFRRAAAIQTISLDADRRKLYVSSQWEVSQVPLDLCEVYGGGCHGCLMSRDPYCGWDQDRCVSIYRAPWYVGQDPLSLGGGGRGSGGGVDGLEEVSVPGLSGGSLLSAGAALG</sequence>
<dbReference type="InterPro" id="IPR001627">
    <property type="entry name" value="Semap_dom"/>
</dbReference>
<dbReference type="SUPFAM" id="SSF103575">
    <property type="entry name" value="Plexin repeat"/>
    <property type="match status" value="1"/>
</dbReference>
<keyword evidence="11" id="KW-1185">Reference proteome</keyword>
<keyword evidence="4" id="KW-0524">Neurogenesis</keyword>
<evidence type="ECO:0000259" key="9">
    <source>
        <dbReference type="PROSITE" id="PS51004"/>
    </source>
</evidence>
<dbReference type="Gene3D" id="3.30.1680.10">
    <property type="entry name" value="ligand-binding face of the semaphorins, domain 2"/>
    <property type="match status" value="1"/>
</dbReference>